<dbReference type="CDD" id="cd02586">
    <property type="entry name" value="HAD_PHN"/>
    <property type="match status" value="1"/>
</dbReference>
<keyword evidence="3 9" id="KW-0378">Hydrolase</keyword>
<dbReference type="eggNOG" id="COG0637">
    <property type="taxonomic scope" value="Bacteria"/>
</dbReference>
<dbReference type="SUPFAM" id="SSF56784">
    <property type="entry name" value="HAD-like"/>
    <property type="match status" value="1"/>
</dbReference>
<evidence type="ECO:0000256" key="6">
    <source>
        <dbReference type="ARBA" id="ARBA00052005"/>
    </source>
</evidence>
<dbReference type="GO" id="GO:0019700">
    <property type="term" value="P:organic phosphonate catabolic process"/>
    <property type="evidence" value="ECO:0007669"/>
    <property type="project" value="InterPro"/>
</dbReference>
<dbReference type="GO" id="GO:0008967">
    <property type="term" value="F:phosphoglycolate phosphatase activity"/>
    <property type="evidence" value="ECO:0007669"/>
    <property type="project" value="TreeGrafter"/>
</dbReference>
<evidence type="ECO:0000256" key="7">
    <source>
        <dbReference type="ARBA" id="ARBA00056573"/>
    </source>
</evidence>
<feature type="binding site" evidence="9">
    <location>
        <position position="187"/>
    </location>
    <ligand>
        <name>Mg(2+)</name>
        <dbReference type="ChEBI" id="CHEBI:18420"/>
    </ligand>
</feature>
<protein>
    <recommendedName>
        <fullName evidence="8 9">Phosphonoacetaldehyde hydrolase</fullName>
        <shortName evidence="9">Phosphonatase</shortName>
        <ecNumber evidence="8 9">3.11.1.1</ecNumber>
    </recommendedName>
    <alternativeName>
        <fullName evidence="9">Phosphonoacetaldehyde phosphonohydrolase</fullName>
    </alternativeName>
</protein>
<gene>
    <name evidence="9 10" type="primary">phnX</name>
    <name evidence="10" type="ORF">PROVALCAL_00960</name>
</gene>
<comment type="caution">
    <text evidence="10">The sequence shown here is derived from an EMBL/GenBank/DDBJ whole genome shotgun (WGS) entry which is preliminary data.</text>
</comment>
<dbReference type="Gene3D" id="3.40.50.1000">
    <property type="entry name" value="HAD superfamily/HAD-like"/>
    <property type="match status" value="1"/>
</dbReference>
<dbReference type="EMBL" id="ABXW01000015">
    <property type="protein sequence ID" value="EEB46950.1"/>
    <property type="molecule type" value="Genomic_DNA"/>
</dbReference>
<dbReference type="SFLD" id="SFLDS00003">
    <property type="entry name" value="Haloacid_Dehalogenase"/>
    <property type="match status" value="1"/>
</dbReference>
<comment type="cofactor">
    <cofactor evidence="9">
        <name>Mg(2+)</name>
        <dbReference type="ChEBI" id="CHEBI:18420"/>
    </cofactor>
    <text evidence="9">Binds 1 Mg(2+) ion per subunit.</text>
</comment>
<dbReference type="NCBIfam" id="TIGR01509">
    <property type="entry name" value="HAD-SF-IA-v3"/>
    <property type="match status" value="1"/>
</dbReference>
<accession>B6XC97</accession>
<name>B6XC97_9GAMM</name>
<keyword evidence="5 9" id="KW-0704">Schiff base</keyword>
<dbReference type="Pfam" id="PF00702">
    <property type="entry name" value="Hydrolase"/>
    <property type="match status" value="1"/>
</dbReference>
<dbReference type="Gene3D" id="1.10.150.240">
    <property type="entry name" value="Putative phosphatase, domain 2"/>
    <property type="match status" value="1"/>
</dbReference>
<feature type="active site" description="Nucleophile" evidence="9">
    <location>
        <position position="11"/>
    </location>
</feature>
<dbReference type="SFLD" id="SFLDF00038">
    <property type="entry name" value="phosphonoacetaldehyde_hydrolas"/>
    <property type="match status" value="1"/>
</dbReference>
<dbReference type="PANTHER" id="PTHR43434:SF19">
    <property type="entry name" value="PHOSPHONOACETALDEHYDE HYDROLASE"/>
    <property type="match status" value="1"/>
</dbReference>
<dbReference type="EC" id="3.11.1.1" evidence="8 9"/>
<evidence type="ECO:0000313" key="11">
    <source>
        <dbReference type="Proteomes" id="UP000003729"/>
    </source>
</evidence>
<evidence type="ECO:0000256" key="3">
    <source>
        <dbReference type="ARBA" id="ARBA00022801"/>
    </source>
</evidence>
<keyword evidence="2 9" id="KW-0479">Metal-binding</keyword>
<keyword evidence="4 9" id="KW-0460">Magnesium</keyword>
<sequence>MMNRIEAVILDWAGTTVDFGSFAPTQIFIEAFKSAFDIDITLAQARIPMGLGKWQHIEALGKLPEIDAMWQARFGRSMTSEDIDAIYQTFMPLQIAKVVDFAAPIDGVVSTITTLRGQGVKIGSCSGYPRAVMEKLVPAAATLGYQPDYWIASDDLAAGGRPGPWMALQNVIELAVNSVSHCVKVDDAVPGIEEGRNAGMWSIGLAISGNEFGKTWDEYQGMSQEDISPLRQQAADKLYAAGAHYVIDTLSDLPRVIDEINGRLANGEKP</sequence>
<dbReference type="SFLD" id="SFLDG01129">
    <property type="entry name" value="C1.5:_HAD__Beta-PGM__Phosphata"/>
    <property type="match status" value="1"/>
</dbReference>
<dbReference type="GO" id="GO:0006281">
    <property type="term" value="P:DNA repair"/>
    <property type="evidence" value="ECO:0007669"/>
    <property type="project" value="TreeGrafter"/>
</dbReference>
<dbReference type="GO" id="GO:0005829">
    <property type="term" value="C:cytosol"/>
    <property type="evidence" value="ECO:0007669"/>
    <property type="project" value="TreeGrafter"/>
</dbReference>
<evidence type="ECO:0000256" key="8">
    <source>
        <dbReference type="ARBA" id="ARBA00066472"/>
    </source>
</evidence>
<comment type="subunit">
    <text evidence="1 9">Homodimer.</text>
</comment>
<reference evidence="10 11" key="2">
    <citation type="submission" date="2008-10" db="EMBL/GenBank/DDBJ databases">
        <authorList>
            <person name="Fulton L."/>
            <person name="Clifton S."/>
            <person name="Fulton B."/>
            <person name="Xu J."/>
            <person name="Minx P."/>
            <person name="Pepin K.H."/>
            <person name="Johnson M."/>
            <person name="Bhonagiri V."/>
            <person name="Nash W.E."/>
            <person name="Mardis E.R."/>
            <person name="Wilson R.K."/>
        </authorList>
    </citation>
    <scope>NUCLEOTIDE SEQUENCE [LARGE SCALE GENOMIC DNA]</scope>
    <source>
        <strain evidence="10 11">DSM 30120</strain>
    </source>
</reference>
<dbReference type="InterPro" id="IPR006439">
    <property type="entry name" value="HAD-SF_hydro_IA"/>
</dbReference>
<evidence type="ECO:0000313" key="10">
    <source>
        <dbReference type="EMBL" id="EEB46950.1"/>
    </source>
</evidence>
<dbReference type="Proteomes" id="UP000003729">
    <property type="component" value="Unassembled WGS sequence"/>
</dbReference>
<dbReference type="InterPro" id="IPR036412">
    <property type="entry name" value="HAD-like_sf"/>
</dbReference>
<comment type="catalytic activity">
    <reaction evidence="6 9">
        <text>phosphonoacetaldehyde + H2O = acetaldehyde + phosphate + H(+)</text>
        <dbReference type="Rhea" id="RHEA:18905"/>
        <dbReference type="ChEBI" id="CHEBI:15343"/>
        <dbReference type="ChEBI" id="CHEBI:15377"/>
        <dbReference type="ChEBI" id="CHEBI:15378"/>
        <dbReference type="ChEBI" id="CHEBI:43474"/>
        <dbReference type="ChEBI" id="CHEBI:58383"/>
        <dbReference type="EC" id="3.11.1.1"/>
    </reaction>
</comment>
<evidence type="ECO:0000256" key="9">
    <source>
        <dbReference type="HAMAP-Rule" id="MF_01375"/>
    </source>
</evidence>
<dbReference type="FunFam" id="1.10.150.240:FF:000006">
    <property type="entry name" value="Phosphonoacetaldehyde hydrolase"/>
    <property type="match status" value="1"/>
</dbReference>
<dbReference type="AlphaFoldDB" id="B6XC97"/>
<dbReference type="InterPro" id="IPR050155">
    <property type="entry name" value="HAD-like_hydrolase_sf"/>
</dbReference>
<dbReference type="PANTHER" id="PTHR43434">
    <property type="entry name" value="PHOSPHOGLYCOLATE PHOSPHATASE"/>
    <property type="match status" value="1"/>
</dbReference>
<evidence type="ECO:0000256" key="4">
    <source>
        <dbReference type="ARBA" id="ARBA00022842"/>
    </source>
</evidence>
<dbReference type="GO" id="GO:0050194">
    <property type="term" value="F:phosphonoacetaldehyde hydrolase activity"/>
    <property type="evidence" value="ECO:0007669"/>
    <property type="project" value="UniProtKB-UniRule"/>
</dbReference>
<dbReference type="HAMAP" id="MF_01375">
    <property type="entry name" value="PhnX"/>
    <property type="match status" value="1"/>
</dbReference>
<dbReference type="GO" id="GO:0000287">
    <property type="term" value="F:magnesium ion binding"/>
    <property type="evidence" value="ECO:0007669"/>
    <property type="project" value="UniProtKB-UniRule"/>
</dbReference>
<evidence type="ECO:0000256" key="2">
    <source>
        <dbReference type="ARBA" id="ARBA00022723"/>
    </source>
</evidence>
<feature type="binding site" evidence="9">
    <location>
        <position position="11"/>
    </location>
    <ligand>
        <name>Mg(2+)</name>
        <dbReference type="ChEBI" id="CHEBI:18420"/>
    </ligand>
</feature>
<dbReference type="InterPro" id="IPR023198">
    <property type="entry name" value="PGP-like_dom2"/>
</dbReference>
<dbReference type="InterPro" id="IPR023214">
    <property type="entry name" value="HAD_sf"/>
</dbReference>
<dbReference type="InterPro" id="IPR006323">
    <property type="entry name" value="Phosphonoacetald_hydro"/>
</dbReference>
<organism evidence="10 11">
    <name type="scientific">Providencia alcalifaciens DSM 30120</name>
    <dbReference type="NCBI Taxonomy" id="520999"/>
    <lineage>
        <taxon>Bacteria</taxon>
        <taxon>Pseudomonadati</taxon>
        <taxon>Pseudomonadota</taxon>
        <taxon>Gammaproteobacteria</taxon>
        <taxon>Enterobacterales</taxon>
        <taxon>Morganellaceae</taxon>
        <taxon>Providencia</taxon>
    </lineage>
</organism>
<feature type="active site" description="Schiff-base intermediate with substrate" evidence="9">
    <location>
        <position position="53"/>
    </location>
</feature>
<evidence type="ECO:0000256" key="1">
    <source>
        <dbReference type="ARBA" id="ARBA00011738"/>
    </source>
</evidence>
<reference evidence="10 11" key="1">
    <citation type="submission" date="2008-10" db="EMBL/GenBank/DDBJ databases">
        <title>Draft genome sequence of Providencia alcalifaciens (DSM 30120).</title>
        <authorList>
            <person name="Sudarsanam P."/>
            <person name="Ley R."/>
            <person name="Guruge J."/>
            <person name="Turnbaugh P.J."/>
            <person name="Mahowald M."/>
            <person name="Liep D."/>
            <person name="Gordon J."/>
        </authorList>
    </citation>
    <scope>NUCLEOTIDE SEQUENCE [LARGE SCALE GENOMIC DNA]</scope>
    <source>
        <strain evidence="10 11">DSM 30120</strain>
    </source>
</reference>
<comment type="similarity">
    <text evidence="9">Belongs to the HAD-like hydrolase superfamily. PhnX family.</text>
</comment>
<comment type="function">
    <text evidence="7 9">Involved in phosphonate degradation.</text>
</comment>
<dbReference type="SFLD" id="SFLDG01135">
    <property type="entry name" value="C1.5.6:_HAD__Beta-PGM__Phospha"/>
    <property type="match status" value="1"/>
</dbReference>
<proteinExistence type="inferred from homology"/>
<dbReference type="NCBIfam" id="TIGR01422">
    <property type="entry name" value="phosphonatase"/>
    <property type="match status" value="1"/>
</dbReference>
<feature type="binding site" evidence="9">
    <location>
        <position position="13"/>
    </location>
    <ligand>
        <name>Mg(2+)</name>
        <dbReference type="ChEBI" id="CHEBI:18420"/>
    </ligand>
</feature>
<evidence type="ECO:0000256" key="5">
    <source>
        <dbReference type="ARBA" id="ARBA00023270"/>
    </source>
</evidence>